<evidence type="ECO:0008006" key="4">
    <source>
        <dbReference type="Google" id="ProtNLM"/>
    </source>
</evidence>
<dbReference type="AlphaFoldDB" id="A0A085AAV9"/>
<feature type="transmembrane region" description="Helical" evidence="1">
    <location>
        <begin position="35"/>
        <end position="54"/>
    </location>
</feature>
<protein>
    <recommendedName>
        <fullName evidence="4">Topoisomerase II</fullName>
    </recommendedName>
</protein>
<gene>
    <name evidence="2" type="ORF">GTGU_01946</name>
</gene>
<evidence type="ECO:0000313" key="2">
    <source>
        <dbReference type="EMBL" id="KFC07354.1"/>
    </source>
</evidence>
<sequence>MNWAHVILAGYIGAVIAVLVGVFRKKGWVGKAAGGVIFVVAIIGWNLFDVHYLIPRMSPDYGQTEEQKFESAMMSMPTFQVIKEQDPAFWQHILELSVQMKKAGKDQQQIIDAIQPQILQLQMARLQQAPDANVVEYMKINLEQIAQAQASGDDVCFRFLFPAVKGGINPVKVISHELLTRRTESDARMMRAAYGPNKHAVTPQEKQQALADMQAIGPGLVQRYGQDIDIMSDPSKGVGKEKVACGLVQDFWSQVLAMPEANAAGVVRLALSPEMQ</sequence>
<dbReference type="OrthoDB" id="6477852at2"/>
<keyword evidence="3" id="KW-1185">Reference proteome</keyword>
<keyword evidence="1" id="KW-0472">Membrane</keyword>
<comment type="caution">
    <text evidence="2">The sequence shown here is derived from an EMBL/GenBank/DDBJ whole genome shotgun (WGS) entry which is preliminary data.</text>
</comment>
<reference evidence="3" key="1">
    <citation type="submission" date="2014-05" db="EMBL/GenBank/DDBJ databases">
        <title>ATOL: Assembling a taxonomically balanced genome-scale reconstruction of the evolutionary history of the Enterobacteriaceae.</title>
        <authorList>
            <person name="Plunkett G. III"/>
            <person name="Neeno-Eckwall E.C."/>
            <person name="Glasner J.D."/>
            <person name="Perna N.T."/>
        </authorList>
    </citation>
    <scope>NUCLEOTIDE SEQUENCE [LARGE SCALE GENOMIC DNA]</scope>
    <source>
        <strain evidence="3">ATCC 49490</strain>
    </source>
</reference>
<evidence type="ECO:0000313" key="3">
    <source>
        <dbReference type="Proteomes" id="UP000028630"/>
    </source>
</evidence>
<feature type="transmembrane region" description="Helical" evidence="1">
    <location>
        <begin position="6"/>
        <end position="23"/>
    </location>
</feature>
<name>A0A085AAV9_9ENTR</name>
<dbReference type="eggNOG" id="ENOG50303R9">
    <property type="taxonomic scope" value="Bacteria"/>
</dbReference>
<dbReference type="Proteomes" id="UP000028630">
    <property type="component" value="Unassembled WGS sequence"/>
</dbReference>
<dbReference type="RefSeq" id="WP_038156113.1">
    <property type="nucleotide sequence ID" value="NZ_JMTB01000063.1"/>
</dbReference>
<accession>A0A085AAV9</accession>
<dbReference type="EMBL" id="JMTB01000063">
    <property type="protein sequence ID" value="KFC07354.1"/>
    <property type="molecule type" value="Genomic_DNA"/>
</dbReference>
<keyword evidence="1" id="KW-1133">Transmembrane helix</keyword>
<keyword evidence="1" id="KW-0812">Transmembrane</keyword>
<organism evidence="2 3">
    <name type="scientific">Trabulsiella guamensis ATCC 49490</name>
    <dbReference type="NCBI Taxonomy" id="1005994"/>
    <lineage>
        <taxon>Bacteria</taxon>
        <taxon>Pseudomonadati</taxon>
        <taxon>Pseudomonadota</taxon>
        <taxon>Gammaproteobacteria</taxon>
        <taxon>Enterobacterales</taxon>
        <taxon>Enterobacteriaceae</taxon>
        <taxon>Trabulsiella</taxon>
    </lineage>
</organism>
<evidence type="ECO:0000256" key="1">
    <source>
        <dbReference type="SAM" id="Phobius"/>
    </source>
</evidence>
<proteinExistence type="predicted"/>